<dbReference type="InterPro" id="IPR044068">
    <property type="entry name" value="CB"/>
</dbReference>
<proteinExistence type="predicted"/>
<evidence type="ECO:0000313" key="7">
    <source>
        <dbReference type="EMBL" id="NYD33329.1"/>
    </source>
</evidence>
<dbReference type="Gene3D" id="1.10.150.130">
    <property type="match status" value="1"/>
</dbReference>
<evidence type="ECO:0000259" key="6">
    <source>
        <dbReference type="PROSITE" id="PS51900"/>
    </source>
</evidence>
<dbReference type="InterPro" id="IPR050090">
    <property type="entry name" value="Tyrosine_recombinase_XerCD"/>
</dbReference>
<dbReference type="SUPFAM" id="SSF56349">
    <property type="entry name" value="DNA breaking-rejoining enzymes"/>
    <property type="match status" value="1"/>
</dbReference>
<sequence>MRRTGRLTKAETRIRDADGRVRRVTASAPSAAAARQRLHDKLRTRPAFGRGGTLSADSPFPSLVALWLEDLDLQDLAEGTKESYRDLLRLHVLPAFENFMLGEITTGRVESFLKSQLALSYSRAMHSRSILNLLFGFALRNDALARNPVEGTSQLRKPKNTPQALTLEQVAAIRKAAAEWRTAPGLPGPKSDGQVRDLIELLLGTGMRPGEALALRPCDVRDTEQGMVVRVTGTVVFRKATGLIRQTHPKTASSVRDIPVPEFAAVVIRRRMRTLRPDEGERTIFANRTGGVLNPYNVRRTFREMVELAGLGDTGISLRWYRRTAATVIARGLGTDAAATFLGHTSSAITEGHYIEPDPTTDHAPAAHLERALRPTAPVPDALDSSGCFGEQLELEALFDVEDEAEGGDADA</sequence>
<gene>
    <name evidence="7" type="ORF">BJ958_004875</name>
</gene>
<dbReference type="Proteomes" id="UP000582231">
    <property type="component" value="Unassembled WGS sequence"/>
</dbReference>
<evidence type="ECO:0000256" key="4">
    <source>
        <dbReference type="PROSITE-ProRule" id="PRU01248"/>
    </source>
</evidence>
<feature type="domain" description="Tyr recombinase" evidence="5">
    <location>
        <begin position="160"/>
        <end position="369"/>
    </location>
</feature>
<evidence type="ECO:0000256" key="1">
    <source>
        <dbReference type="ARBA" id="ARBA00022908"/>
    </source>
</evidence>
<dbReference type="InterPro" id="IPR004107">
    <property type="entry name" value="Integrase_SAM-like_N"/>
</dbReference>
<dbReference type="InterPro" id="IPR011010">
    <property type="entry name" value="DNA_brk_join_enz"/>
</dbReference>
<protein>
    <submittedName>
        <fullName evidence="7">Integrase</fullName>
    </submittedName>
</protein>
<dbReference type="Pfam" id="PF00589">
    <property type="entry name" value="Phage_integrase"/>
    <property type="match status" value="1"/>
</dbReference>
<dbReference type="AlphaFoldDB" id="A0A852RRJ3"/>
<feature type="domain" description="Core-binding (CB)" evidence="6">
    <location>
        <begin position="58"/>
        <end position="139"/>
    </location>
</feature>
<evidence type="ECO:0000256" key="3">
    <source>
        <dbReference type="ARBA" id="ARBA00023172"/>
    </source>
</evidence>
<organism evidence="7 8">
    <name type="scientific">Nocardioides kongjuensis</name>
    <dbReference type="NCBI Taxonomy" id="349522"/>
    <lineage>
        <taxon>Bacteria</taxon>
        <taxon>Bacillati</taxon>
        <taxon>Actinomycetota</taxon>
        <taxon>Actinomycetes</taxon>
        <taxon>Propionibacteriales</taxon>
        <taxon>Nocardioidaceae</taxon>
        <taxon>Nocardioides</taxon>
    </lineage>
</organism>
<dbReference type="PROSITE" id="PS51900">
    <property type="entry name" value="CB"/>
    <property type="match status" value="1"/>
</dbReference>
<dbReference type="GO" id="GO:0006310">
    <property type="term" value="P:DNA recombination"/>
    <property type="evidence" value="ECO:0007669"/>
    <property type="project" value="UniProtKB-KW"/>
</dbReference>
<dbReference type="GO" id="GO:0015074">
    <property type="term" value="P:DNA integration"/>
    <property type="evidence" value="ECO:0007669"/>
    <property type="project" value="UniProtKB-KW"/>
</dbReference>
<dbReference type="InterPro" id="IPR010998">
    <property type="entry name" value="Integrase_recombinase_N"/>
</dbReference>
<dbReference type="InterPro" id="IPR013762">
    <property type="entry name" value="Integrase-like_cat_sf"/>
</dbReference>
<dbReference type="EMBL" id="JACCBF010000001">
    <property type="protein sequence ID" value="NYD33329.1"/>
    <property type="molecule type" value="Genomic_DNA"/>
</dbReference>
<dbReference type="PANTHER" id="PTHR30349">
    <property type="entry name" value="PHAGE INTEGRASE-RELATED"/>
    <property type="match status" value="1"/>
</dbReference>
<dbReference type="InterPro" id="IPR002104">
    <property type="entry name" value="Integrase_catalytic"/>
</dbReference>
<evidence type="ECO:0000313" key="8">
    <source>
        <dbReference type="Proteomes" id="UP000582231"/>
    </source>
</evidence>
<dbReference type="PROSITE" id="PS51898">
    <property type="entry name" value="TYR_RECOMBINASE"/>
    <property type="match status" value="1"/>
</dbReference>
<dbReference type="Gene3D" id="1.10.443.10">
    <property type="entry name" value="Intergrase catalytic core"/>
    <property type="match status" value="1"/>
</dbReference>
<evidence type="ECO:0000259" key="5">
    <source>
        <dbReference type="PROSITE" id="PS51898"/>
    </source>
</evidence>
<evidence type="ECO:0000256" key="2">
    <source>
        <dbReference type="ARBA" id="ARBA00023125"/>
    </source>
</evidence>
<reference evidence="7 8" key="1">
    <citation type="submission" date="2020-07" db="EMBL/GenBank/DDBJ databases">
        <title>Sequencing the genomes of 1000 actinobacteria strains.</title>
        <authorList>
            <person name="Klenk H.-P."/>
        </authorList>
    </citation>
    <scope>NUCLEOTIDE SEQUENCE [LARGE SCALE GENOMIC DNA]</scope>
    <source>
        <strain evidence="7 8">DSM 19082</strain>
    </source>
</reference>
<keyword evidence="2 4" id="KW-0238">DNA-binding</keyword>
<comment type="caution">
    <text evidence="7">The sequence shown here is derived from an EMBL/GenBank/DDBJ whole genome shotgun (WGS) entry which is preliminary data.</text>
</comment>
<dbReference type="Pfam" id="PF14659">
    <property type="entry name" value="Phage_int_SAM_3"/>
    <property type="match status" value="1"/>
</dbReference>
<keyword evidence="1" id="KW-0229">DNA integration</keyword>
<keyword evidence="8" id="KW-1185">Reference proteome</keyword>
<dbReference type="RefSeq" id="WP_179729388.1">
    <property type="nucleotide sequence ID" value="NZ_BAABEF010000001.1"/>
</dbReference>
<name>A0A852RRJ3_9ACTN</name>
<accession>A0A852RRJ3</accession>
<keyword evidence="3" id="KW-0233">DNA recombination</keyword>
<dbReference type="GO" id="GO:0003677">
    <property type="term" value="F:DNA binding"/>
    <property type="evidence" value="ECO:0007669"/>
    <property type="project" value="UniProtKB-UniRule"/>
</dbReference>